<dbReference type="FunFam" id="3.40.50.720:FF:000009">
    <property type="entry name" value="Fatty oxidation complex, alpha subunit"/>
    <property type="match status" value="1"/>
</dbReference>
<dbReference type="AlphaFoldDB" id="A0A6A9QJ23"/>
<feature type="domain" description="3-hydroxyacyl-CoA dehydrogenase C-terminal" evidence="2">
    <location>
        <begin position="178"/>
        <end position="272"/>
    </location>
</feature>
<dbReference type="GO" id="GO:0070403">
    <property type="term" value="F:NAD+ binding"/>
    <property type="evidence" value="ECO:0007669"/>
    <property type="project" value="InterPro"/>
</dbReference>
<dbReference type="InterPro" id="IPR006108">
    <property type="entry name" value="3HC_DH_C"/>
</dbReference>
<dbReference type="GO" id="GO:0016616">
    <property type="term" value="F:oxidoreductase activity, acting on the CH-OH group of donors, NAD or NADP as acceptor"/>
    <property type="evidence" value="ECO:0007669"/>
    <property type="project" value="InterPro"/>
</dbReference>
<gene>
    <name evidence="4" type="ORF">D1867_11375</name>
</gene>
<dbReference type="Proteomes" id="UP000440125">
    <property type="component" value="Unassembled WGS sequence"/>
</dbReference>
<sequence>MIKKFTVIGAGTMGHGIAELAAIAGYDVWVNDISDEILLNARNKIAWSLSKLKKQEALERIHFTTNQEEALKDTDFMVEAVIEDIKVKSQVFNKASKLVSETAVLASNTSSIPISEIAKAVDRQERVIGMHFFNPPVLMPLVEIIRGEKTSEETVRIALDVAKNMGKETILINKDIPGFLVTRIMFRVNEVGCWLLDNKMAEVKDIDYTAIQVLQFPMGVFLLQDYVGLDVSYLIQKALIERGFEVYYCKSFEQKYNSKEFGMKSGKGFYTYKGKIIEPTLENAKLVDPALLVSSAINESYRLIRLRIVSKEDVGKGCKLGLNWPKTPEEYLKEFGLSTIIRNLKMLYESTGLPHFIPDEELTRSYS</sequence>
<evidence type="ECO:0000313" key="4">
    <source>
        <dbReference type="EMBL" id="MUM65823.1"/>
    </source>
</evidence>
<feature type="domain" description="3-hydroxyacyl-CoA dehydrogenase NAD binding" evidence="3">
    <location>
        <begin position="5"/>
        <end position="175"/>
    </location>
</feature>
<organism evidence="4 5">
    <name type="scientific">Acidianus infernus</name>
    <dbReference type="NCBI Taxonomy" id="12915"/>
    <lineage>
        <taxon>Archaea</taxon>
        <taxon>Thermoproteota</taxon>
        <taxon>Thermoprotei</taxon>
        <taxon>Sulfolobales</taxon>
        <taxon>Sulfolobaceae</taxon>
        <taxon>Acidianus</taxon>
    </lineage>
</organism>
<dbReference type="Pfam" id="PF02737">
    <property type="entry name" value="3HCDH_N"/>
    <property type="match status" value="1"/>
</dbReference>
<proteinExistence type="predicted"/>
<keyword evidence="1" id="KW-0560">Oxidoreductase</keyword>
<dbReference type="SUPFAM" id="SSF51735">
    <property type="entry name" value="NAD(P)-binding Rossmann-fold domains"/>
    <property type="match status" value="1"/>
</dbReference>
<dbReference type="Gene3D" id="1.10.1040.10">
    <property type="entry name" value="N-(1-d-carboxylethyl)-l-norvaline Dehydrogenase, domain 2"/>
    <property type="match status" value="2"/>
</dbReference>
<dbReference type="OrthoDB" id="39812at2157"/>
<accession>A0A6A9QJ23</accession>
<evidence type="ECO:0000259" key="3">
    <source>
        <dbReference type="Pfam" id="PF02737"/>
    </source>
</evidence>
<comment type="caution">
    <text evidence="4">The sequence shown here is derived from an EMBL/GenBank/DDBJ whole genome shotgun (WGS) entry which is preliminary data.</text>
</comment>
<dbReference type="InterPro" id="IPR006176">
    <property type="entry name" value="3-OHacyl-CoA_DH_NAD-bd"/>
</dbReference>
<dbReference type="InterPro" id="IPR008927">
    <property type="entry name" value="6-PGluconate_DH-like_C_sf"/>
</dbReference>
<dbReference type="PANTHER" id="PTHR48075:SF5">
    <property type="entry name" value="3-HYDROXYBUTYRYL-COA DEHYDROGENASE"/>
    <property type="match status" value="1"/>
</dbReference>
<dbReference type="InterPro" id="IPR036291">
    <property type="entry name" value="NAD(P)-bd_dom_sf"/>
</dbReference>
<dbReference type="Pfam" id="PF00725">
    <property type="entry name" value="3HCDH"/>
    <property type="match status" value="1"/>
</dbReference>
<evidence type="ECO:0000256" key="1">
    <source>
        <dbReference type="ARBA" id="ARBA00023002"/>
    </source>
</evidence>
<dbReference type="GO" id="GO:0006631">
    <property type="term" value="P:fatty acid metabolic process"/>
    <property type="evidence" value="ECO:0007669"/>
    <property type="project" value="InterPro"/>
</dbReference>
<dbReference type="RefSeq" id="WP_155864233.1">
    <property type="nucleotide sequence ID" value="NZ_WFIY01000004.1"/>
</dbReference>
<evidence type="ECO:0000259" key="2">
    <source>
        <dbReference type="Pfam" id="PF00725"/>
    </source>
</evidence>
<reference evidence="4 5" key="1">
    <citation type="submission" date="2019-10" db="EMBL/GenBank/DDBJ databases">
        <title>Genome Sequences from Six Type Strain Members of the Archaeal Family Sulfolobaceae: Acidianus ambivalens, Acidianus infernus, Metallosphaera prunae, Stygiolobus azoricus, Sulfolobus metallicus, and Sulfurisphaera ohwakuensis.</title>
        <authorList>
            <person name="Counts J.A."/>
            <person name="Kelly R.M."/>
        </authorList>
    </citation>
    <scope>NUCLEOTIDE SEQUENCE [LARGE SCALE GENOMIC DNA]</scope>
    <source>
        <strain evidence="4 5">DSM 3191</strain>
    </source>
</reference>
<protein>
    <submittedName>
        <fullName evidence="4">3-hydroxybutyryl-CoA dehydrogenase</fullName>
    </submittedName>
</protein>
<dbReference type="InterPro" id="IPR013328">
    <property type="entry name" value="6PGD_dom2"/>
</dbReference>
<evidence type="ECO:0000313" key="5">
    <source>
        <dbReference type="Proteomes" id="UP000440125"/>
    </source>
</evidence>
<dbReference type="EMBL" id="WFIY01000004">
    <property type="protein sequence ID" value="MUM65823.1"/>
    <property type="molecule type" value="Genomic_DNA"/>
</dbReference>
<dbReference type="Gene3D" id="3.40.50.720">
    <property type="entry name" value="NAD(P)-binding Rossmann-like Domain"/>
    <property type="match status" value="1"/>
</dbReference>
<name>A0A6A9QJ23_ACIIN</name>
<keyword evidence="5" id="KW-1185">Reference proteome</keyword>
<dbReference type="PANTHER" id="PTHR48075">
    <property type="entry name" value="3-HYDROXYACYL-COA DEHYDROGENASE FAMILY PROTEIN"/>
    <property type="match status" value="1"/>
</dbReference>
<dbReference type="SUPFAM" id="SSF48179">
    <property type="entry name" value="6-phosphogluconate dehydrogenase C-terminal domain-like"/>
    <property type="match status" value="2"/>
</dbReference>